<comment type="caution">
    <text evidence="1">The sequence shown here is derived from an EMBL/GenBank/DDBJ whole genome shotgun (WGS) entry which is preliminary data.</text>
</comment>
<dbReference type="AlphaFoldDB" id="A0A8J2WPH2"/>
<dbReference type="EMBL" id="CAKKLH010000308">
    <property type="protein sequence ID" value="CAH0110881.1"/>
    <property type="molecule type" value="Genomic_DNA"/>
</dbReference>
<accession>A0A8J2WPH2</accession>
<evidence type="ECO:0000313" key="1">
    <source>
        <dbReference type="EMBL" id="CAH0110881.1"/>
    </source>
</evidence>
<dbReference type="Proteomes" id="UP000789390">
    <property type="component" value="Unassembled WGS sequence"/>
</dbReference>
<sequence>MKRVHDFKKAECSLSPYVSSLKCNNRKVYMNGRHKQYFSSIPQSAQNDRPSPDDEDVIEMPPEEFTTKTCLSRKSQWIPSNLEDEKPEFFDVEYCANTDHIANSQSSNYDEQKNLFPKKEIGFVDMLDIQIDSSIPSVPQVITDPLSVGVEENVSKEFSIKRRCILRPLMNDAHNTQPSTDFSSCFEKNPLRVATSKQKEFIPGFKAMP</sequence>
<protein>
    <submittedName>
        <fullName evidence="1">Uncharacterized protein</fullName>
    </submittedName>
</protein>
<name>A0A8J2WPH2_9CRUS</name>
<keyword evidence="2" id="KW-1185">Reference proteome</keyword>
<gene>
    <name evidence="1" type="ORF">DGAL_LOCUS14488</name>
</gene>
<evidence type="ECO:0000313" key="2">
    <source>
        <dbReference type="Proteomes" id="UP000789390"/>
    </source>
</evidence>
<organism evidence="1 2">
    <name type="scientific">Daphnia galeata</name>
    <dbReference type="NCBI Taxonomy" id="27404"/>
    <lineage>
        <taxon>Eukaryota</taxon>
        <taxon>Metazoa</taxon>
        <taxon>Ecdysozoa</taxon>
        <taxon>Arthropoda</taxon>
        <taxon>Crustacea</taxon>
        <taxon>Branchiopoda</taxon>
        <taxon>Diplostraca</taxon>
        <taxon>Cladocera</taxon>
        <taxon>Anomopoda</taxon>
        <taxon>Daphniidae</taxon>
        <taxon>Daphnia</taxon>
    </lineage>
</organism>
<reference evidence="1" key="1">
    <citation type="submission" date="2021-11" db="EMBL/GenBank/DDBJ databases">
        <authorList>
            <person name="Schell T."/>
        </authorList>
    </citation>
    <scope>NUCLEOTIDE SEQUENCE</scope>
    <source>
        <strain evidence="1">M5</strain>
    </source>
</reference>
<proteinExistence type="predicted"/>